<proteinExistence type="inferred from homology"/>
<dbReference type="InterPro" id="IPR023765">
    <property type="entry name" value="SBP_5_CS"/>
</dbReference>
<comment type="subcellular location">
    <subcellularLocation>
        <location evidence="1">Cell membrane</location>
        <topology evidence="1">Lipid-anchor</topology>
    </subcellularLocation>
</comment>
<feature type="signal peptide" evidence="5">
    <location>
        <begin position="1"/>
        <end position="35"/>
    </location>
</feature>
<keyword evidence="4 5" id="KW-0732">Signal</keyword>
<dbReference type="GO" id="GO:0042597">
    <property type="term" value="C:periplasmic space"/>
    <property type="evidence" value="ECO:0007669"/>
    <property type="project" value="UniProtKB-ARBA"/>
</dbReference>
<dbReference type="SUPFAM" id="SSF53850">
    <property type="entry name" value="Periplasmic binding protein-like II"/>
    <property type="match status" value="1"/>
</dbReference>
<keyword evidence="8" id="KW-1185">Reference proteome</keyword>
<dbReference type="PANTHER" id="PTHR30290">
    <property type="entry name" value="PERIPLASMIC BINDING COMPONENT OF ABC TRANSPORTER"/>
    <property type="match status" value="1"/>
</dbReference>
<evidence type="ECO:0000256" key="5">
    <source>
        <dbReference type="SAM" id="SignalP"/>
    </source>
</evidence>
<evidence type="ECO:0000256" key="4">
    <source>
        <dbReference type="ARBA" id="ARBA00022729"/>
    </source>
</evidence>
<dbReference type="Gene3D" id="3.90.76.10">
    <property type="entry name" value="Dipeptide-binding Protein, Domain 1"/>
    <property type="match status" value="1"/>
</dbReference>
<evidence type="ECO:0000313" key="7">
    <source>
        <dbReference type="EMBL" id="AXB42273.1"/>
    </source>
</evidence>
<name>A0A344L2J9_9PSEU</name>
<dbReference type="InterPro" id="IPR006311">
    <property type="entry name" value="TAT_signal"/>
</dbReference>
<evidence type="ECO:0000256" key="1">
    <source>
        <dbReference type="ARBA" id="ARBA00004193"/>
    </source>
</evidence>
<feature type="chain" id="PRO_5016922170" evidence="5">
    <location>
        <begin position="36"/>
        <end position="538"/>
    </location>
</feature>
<dbReference type="AlphaFoldDB" id="A0A344L2J9"/>
<dbReference type="GO" id="GO:1904680">
    <property type="term" value="F:peptide transmembrane transporter activity"/>
    <property type="evidence" value="ECO:0007669"/>
    <property type="project" value="TreeGrafter"/>
</dbReference>
<dbReference type="PROSITE" id="PS51318">
    <property type="entry name" value="TAT"/>
    <property type="match status" value="1"/>
</dbReference>
<dbReference type="EMBL" id="CP015163">
    <property type="protein sequence ID" value="AXB42273.1"/>
    <property type="molecule type" value="Genomic_DNA"/>
</dbReference>
<dbReference type="InterPro" id="IPR039424">
    <property type="entry name" value="SBP_5"/>
</dbReference>
<evidence type="ECO:0000256" key="3">
    <source>
        <dbReference type="ARBA" id="ARBA00022448"/>
    </source>
</evidence>
<gene>
    <name evidence="7" type="ORF">A4R43_06785</name>
</gene>
<feature type="domain" description="Solute-binding protein family 5" evidence="6">
    <location>
        <begin position="99"/>
        <end position="449"/>
    </location>
</feature>
<dbReference type="Pfam" id="PF00496">
    <property type="entry name" value="SBP_bac_5"/>
    <property type="match status" value="1"/>
</dbReference>
<evidence type="ECO:0000259" key="6">
    <source>
        <dbReference type="Pfam" id="PF00496"/>
    </source>
</evidence>
<dbReference type="InterPro" id="IPR030678">
    <property type="entry name" value="Peptide/Ni-bd"/>
</dbReference>
<dbReference type="Gene3D" id="3.40.190.10">
    <property type="entry name" value="Periplasmic binding protein-like II"/>
    <property type="match status" value="1"/>
</dbReference>
<evidence type="ECO:0000256" key="2">
    <source>
        <dbReference type="ARBA" id="ARBA00005695"/>
    </source>
</evidence>
<dbReference type="PANTHER" id="PTHR30290:SF9">
    <property type="entry name" value="OLIGOPEPTIDE-BINDING PROTEIN APPA"/>
    <property type="match status" value="1"/>
</dbReference>
<dbReference type="InterPro" id="IPR000914">
    <property type="entry name" value="SBP_5_dom"/>
</dbReference>
<evidence type="ECO:0000313" key="8">
    <source>
        <dbReference type="Proteomes" id="UP000250434"/>
    </source>
</evidence>
<dbReference type="CDD" id="cd00995">
    <property type="entry name" value="PBP2_NikA_DppA_OppA_like"/>
    <property type="match status" value="1"/>
</dbReference>
<keyword evidence="3" id="KW-0813">Transport</keyword>
<reference evidence="7 8" key="1">
    <citation type="submission" date="2016-04" db="EMBL/GenBank/DDBJ databases">
        <title>Complete genome sequence and analysis of deep-sea sediment isolate, Amycolatopsis sp. WP1.</title>
        <authorList>
            <person name="Wang H."/>
            <person name="Chen S."/>
            <person name="Wu Q."/>
        </authorList>
    </citation>
    <scope>NUCLEOTIDE SEQUENCE [LARGE SCALE GENOMIC DNA]</scope>
    <source>
        <strain evidence="7 8">WP1</strain>
    </source>
</reference>
<dbReference type="PROSITE" id="PS01040">
    <property type="entry name" value="SBP_BACTERIAL_5"/>
    <property type="match status" value="1"/>
</dbReference>
<dbReference type="RefSeq" id="WP_113691544.1">
    <property type="nucleotide sequence ID" value="NZ_CP015163.1"/>
</dbReference>
<dbReference type="GO" id="GO:0043190">
    <property type="term" value="C:ATP-binding cassette (ABC) transporter complex"/>
    <property type="evidence" value="ECO:0007669"/>
    <property type="project" value="InterPro"/>
</dbReference>
<organism evidence="7 8">
    <name type="scientific">Amycolatopsis albispora</name>
    <dbReference type="NCBI Taxonomy" id="1804986"/>
    <lineage>
        <taxon>Bacteria</taxon>
        <taxon>Bacillati</taxon>
        <taxon>Actinomycetota</taxon>
        <taxon>Actinomycetes</taxon>
        <taxon>Pseudonocardiales</taxon>
        <taxon>Pseudonocardiaceae</taxon>
        <taxon>Amycolatopsis</taxon>
    </lineage>
</organism>
<dbReference type="Gene3D" id="3.10.105.10">
    <property type="entry name" value="Dipeptide-binding Protein, Domain 3"/>
    <property type="match status" value="1"/>
</dbReference>
<dbReference type="GO" id="GO:0015833">
    <property type="term" value="P:peptide transport"/>
    <property type="evidence" value="ECO:0007669"/>
    <property type="project" value="TreeGrafter"/>
</dbReference>
<accession>A0A344L2J9</accession>
<dbReference type="PIRSF" id="PIRSF002741">
    <property type="entry name" value="MppA"/>
    <property type="match status" value="1"/>
</dbReference>
<sequence length="538" mass="57984">MPHSPIGSARRFSRRDLLRYSALAGGAAAFSSALAACGGGPASTNKTGNSADSITAVLGYGNNQSWDPLQTASAFSMAANLHCYESLVEGDPITRESFPALAKSLPADLNATTLKFELRDGAKWHDGQPVVADDVVFTYARALDPKENVLVHAFFAHWLQEVRKTGEREVEFVLKFPFPYALDRIQTCKIVPKHVFEGKWADAASGKVVGSGPYKVTEQAPLSHTAFEKFADYNGPRPAAYQKMLWKSIVDAAPRVAAISGANPDAQIVENIPAANTEQLRAAGRTVEFADGGNNLFLLFNTAHPPFDNKLVRQALHYAIDGKKMVEIGLKGAGTPATSFINPALPSSQPAAHDFAFNPEKAKDLLRQAGVTNLSIALSTSNTSLVADCVKVIKEGWDAIGVQTTLESQDTKALFSKLDSGADFQVVATTNNPQQFGNDPDLLIRYYYDEKSLLMKTYAKWTGADAQALLALQNQAAAEVDPGKRATLTKQVLDLISEHAVIYPVVFTQLGTAWDPKAITGVRAQGYPGIYLNQAKPA</sequence>
<dbReference type="OrthoDB" id="9046151at2"/>
<dbReference type="KEGG" id="aab:A4R43_06785"/>
<dbReference type="Proteomes" id="UP000250434">
    <property type="component" value="Chromosome"/>
</dbReference>
<comment type="similarity">
    <text evidence="2">Belongs to the bacterial solute-binding protein 5 family.</text>
</comment>
<protein>
    <submittedName>
        <fullName evidence="7">ABC transporter substrate-binding protein</fullName>
    </submittedName>
</protein>